<keyword evidence="5" id="KW-0479">Metal-binding</keyword>
<evidence type="ECO:0000256" key="6">
    <source>
        <dbReference type="ARBA" id="ARBA00022741"/>
    </source>
</evidence>
<evidence type="ECO:0000313" key="18">
    <source>
        <dbReference type="EMBL" id="QHV45783.1"/>
    </source>
</evidence>
<reference evidence="20 22" key="2">
    <citation type="submission" date="2017-09" db="EMBL/GenBank/DDBJ databases">
        <title>Large-scale bioinformatics analysis of Bacillus genomes uncovers conserved roles of natural products in bacterial physiology.</title>
        <authorList>
            <consortium name="Agbiome Team Llc"/>
            <person name="Bleich R.M."/>
            <person name="Grubbs K.J."/>
            <person name="Santa Maria K.C."/>
            <person name="Allen S.E."/>
            <person name="Farag S."/>
            <person name="Shank E.A."/>
            <person name="Bowers A."/>
        </authorList>
    </citation>
    <scope>NUCLEOTIDE SEQUENCE [LARGE SCALE GENOMIC DNA]</scope>
    <source>
        <strain evidence="16 22">AFS041711</strain>
        <strain evidence="14 20">AFS092789</strain>
    </source>
</reference>
<dbReference type="GO" id="GO:0005525">
    <property type="term" value="F:GTP binding"/>
    <property type="evidence" value="ECO:0007669"/>
    <property type="project" value="UniProtKB-KW"/>
</dbReference>
<dbReference type="Proteomes" id="UP000224203">
    <property type="component" value="Unassembled WGS sequence"/>
</dbReference>
<evidence type="ECO:0000256" key="1">
    <source>
        <dbReference type="ARBA" id="ARBA00001947"/>
    </source>
</evidence>
<dbReference type="Proteomes" id="UP000219922">
    <property type="component" value="Unassembled WGS sequence"/>
</dbReference>
<reference evidence="13" key="6">
    <citation type="submission" date="2020-08" db="EMBL/GenBank/DDBJ databases">
        <title>Fungal Genomes of the International Space Station.</title>
        <authorList>
            <person name="Seuylemezian A."/>
            <person name="Singh N.K."/>
            <person name="Wood J."/>
            <person name="Venkateswaran K."/>
        </authorList>
    </citation>
    <scope>NUCLEOTIDE SEQUENCE</scope>
    <source>
        <strain evidence="13">I2-B2</strain>
    </source>
</reference>
<dbReference type="EMBL" id="JACLPZ010000045">
    <property type="protein sequence ID" value="MBY0040312.1"/>
    <property type="molecule type" value="Genomic_DNA"/>
</dbReference>
<evidence type="ECO:0000256" key="2">
    <source>
        <dbReference type="ARBA" id="ARBA00004853"/>
    </source>
</evidence>
<protein>
    <recommendedName>
        <fullName evidence="3">GTP cyclohydrolase II</fullName>
        <ecNumber evidence="3">3.5.4.25</ecNumber>
    </recommendedName>
</protein>
<evidence type="ECO:0000256" key="8">
    <source>
        <dbReference type="ARBA" id="ARBA00022833"/>
    </source>
</evidence>
<dbReference type="EC" id="3.5.4.25" evidence="3"/>
<gene>
    <name evidence="12" type="ORF">AT268_11390</name>
    <name evidence="18" type="ORF">C1N66_22595</name>
    <name evidence="15" type="ORF">CN357_23365</name>
    <name evidence="16" type="ORF">COC69_27565</name>
    <name evidence="14" type="ORF">CON36_28845</name>
    <name evidence="17" type="ORF">D0437_16105</name>
    <name evidence="13" type="ORF">H7U08_27830</name>
</gene>
<evidence type="ECO:0000313" key="24">
    <source>
        <dbReference type="Proteomes" id="UP000464780"/>
    </source>
</evidence>
<keyword evidence="9" id="KW-0342">GTP-binding</keyword>
<comment type="catalytic activity">
    <reaction evidence="10">
        <text>GTP + 4 H2O = 2,5-diamino-6-hydroxy-4-(5-phosphoribosylamino)-pyrimidine + formate + 2 phosphate + 3 H(+)</text>
        <dbReference type="Rhea" id="RHEA:23704"/>
        <dbReference type="ChEBI" id="CHEBI:15377"/>
        <dbReference type="ChEBI" id="CHEBI:15378"/>
        <dbReference type="ChEBI" id="CHEBI:15740"/>
        <dbReference type="ChEBI" id="CHEBI:37565"/>
        <dbReference type="ChEBI" id="CHEBI:43474"/>
        <dbReference type="ChEBI" id="CHEBI:58614"/>
        <dbReference type="EC" id="3.5.4.25"/>
    </reaction>
</comment>
<evidence type="ECO:0000256" key="7">
    <source>
        <dbReference type="ARBA" id="ARBA00022801"/>
    </source>
</evidence>
<dbReference type="Proteomes" id="UP001197806">
    <property type="component" value="Unassembled WGS sequence"/>
</dbReference>
<dbReference type="Proteomes" id="UP000464780">
    <property type="component" value="Chromosome"/>
</dbReference>
<evidence type="ECO:0000256" key="5">
    <source>
        <dbReference type="ARBA" id="ARBA00022723"/>
    </source>
</evidence>
<reference evidence="15 21" key="3">
    <citation type="submission" date="2017-09" db="EMBL/GenBank/DDBJ databases">
        <title>Large-scale bioinformatics analysis of Bacillus genomes uncovers conserved roles of natural products in bacterial physiology.</title>
        <authorList>
            <consortium name="Agbiome Team Llc"/>
            <person name="Bleich R.M."/>
            <person name="Kirk G.J."/>
            <person name="Santa Maria K.C."/>
            <person name="Allen S.E."/>
            <person name="Farag S."/>
            <person name="Shank E.A."/>
            <person name="Bowers A."/>
        </authorList>
    </citation>
    <scope>NUCLEOTIDE SEQUENCE [LARGE SCALE GENOMIC DNA]</scope>
    <source>
        <strain evidence="15 21">AFS020204</strain>
    </source>
</reference>
<keyword evidence="4" id="KW-0686">Riboflavin biosynthesis</keyword>
<dbReference type="EMBL" id="CP028009">
    <property type="protein sequence ID" value="QHV45783.1"/>
    <property type="molecule type" value="Genomic_DNA"/>
</dbReference>
<dbReference type="GO" id="GO:0046872">
    <property type="term" value="F:metal ion binding"/>
    <property type="evidence" value="ECO:0007669"/>
    <property type="project" value="UniProtKB-KW"/>
</dbReference>
<evidence type="ECO:0000313" key="13">
    <source>
        <dbReference type="EMBL" id="MBY0040312.1"/>
    </source>
</evidence>
<reference evidence="18 24" key="4">
    <citation type="submission" date="2018-03" db="EMBL/GenBank/DDBJ databases">
        <title>The complete genome of bacterial strain SGAir0260.</title>
        <authorList>
            <person name="Schuster S.C."/>
        </authorList>
    </citation>
    <scope>NUCLEOTIDE SEQUENCE [LARGE SCALE GENOMIC DNA]</scope>
    <source>
        <strain evidence="18 24">SGAir0260</strain>
    </source>
</reference>
<accession>A0A0G8CUL4</accession>
<evidence type="ECO:0000259" key="11">
    <source>
        <dbReference type="Pfam" id="PF00925"/>
    </source>
</evidence>
<dbReference type="EMBL" id="NVMX01000058">
    <property type="protein sequence ID" value="PDZ95365.1"/>
    <property type="molecule type" value="Genomic_DNA"/>
</dbReference>
<comment type="cofactor">
    <cofactor evidence="1">
        <name>Zn(2+)</name>
        <dbReference type="ChEBI" id="CHEBI:29105"/>
    </cofactor>
</comment>
<dbReference type="FunFam" id="3.40.50.10990:FF:000004">
    <property type="entry name" value="GTP cyclohydrolase II"/>
    <property type="match status" value="1"/>
</dbReference>
<proteinExistence type="predicted"/>
<dbReference type="InterPro" id="IPR032677">
    <property type="entry name" value="GTP_cyclohydro_II"/>
</dbReference>
<evidence type="ECO:0000313" key="17">
    <source>
        <dbReference type="EMBL" id="QDZ74519.1"/>
    </source>
</evidence>
<dbReference type="NCBIfam" id="NF001591">
    <property type="entry name" value="PRK00393.1"/>
    <property type="match status" value="1"/>
</dbReference>
<organism evidence="12 19">
    <name type="scientific">Bacillus cereus</name>
    <dbReference type="NCBI Taxonomy" id="1396"/>
    <lineage>
        <taxon>Bacteria</taxon>
        <taxon>Bacillati</taxon>
        <taxon>Bacillota</taxon>
        <taxon>Bacilli</taxon>
        <taxon>Bacillales</taxon>
        <taxon>Bacillaceae</taxon>
        <taxon>Bacillus</taxon>
        <taxon>Bacillus cereus group</taxon>
    </lineage>
</organism>
<dbReference type="EMBL" id="NULI01000192">
    <property type="protein sequence ID" value="PGS67746.1"/>
    <property type="molecule type" value="Genomic_DNA"/>
</dbReference>
<dbReference type="SUPFAM" id="SSF142695">
    <property type="entry name" value="RibA-like"/>
    <property type="match status" value="1"/>
</dbReference>
<evidence type="ECO:0000313" key="23">
    <source>
        <dbReference type="Proteomes" id="UP000321735"/>
    </source>
</evidence>
<dbReference type="GO" id="GO:0009231">
    <property type="term" value="P:riboflavin biosynthetic process"/>
    <property type="evidence" value="ECO:0007669"/>
    <property type="project" value="UniProtKB-KW"/>
</dbReference>
<dbReference type="EMBL" id="CP031778">
    <property type="protein sequence ID" value="QDZ74519.1"/>
    <property type="molecule type" value="Genomic_DNA"/>
</dbReference>
<dbReference type="Proteomes" id="UP000075476">
    <property type="component" value="Unassembled WGS sequence"/>
</dbReference>
<keyword evidence="8" id="KW-0862">Zinc</keyword>
<evidence type="ECO:0000313" key="14">
    <source>
        <dbReference type="EMBL" id="PDZ95365.1"/>
    </source>
</evidence>
<dbReference type="EMBL" id="NTSO01000016">
    <property type="protein sequence ID" value="PFF45539.1"/>
    <property type="molecule type" value="Genomic_DNA"/>
</dbReference>
<evidence type="ECO:0000256" key="4">
    <source>
        <dbReference type="ARBA" id="ARBA00022619"/>
    </source>
</evidence>
<evidence type="ECO:0000256" key="10">
    <source>
        <dbReference type="ARBA" id="ARBA00049295"/>
    </source>
</evidence>
<evidence type="ECO:0000313" key="16">
    <source>
        <dbReference type="EMBL" id="PGS67746.1"/>
    </source>
</evidence>
<comment type="pathway">
    <text evidence="2">Cofactor biosynthesis; riboflavin biosynthesis; 5-amino-6-(D-ribitylamino)uracil from GTP: step 1/4.</text>
</comment>
<keyword evidence="6" id="KW-0547">Nucleotide-binding</keyword>
<dbReference type="Pfam" id="PF00925">
    <property type="entry name" value="GTP_cyclohydro2"/>
    <property type="match status" value="1"/>
</dbReference>
<reference evidence="12 19" key="1">
    <citation type="submission" date="2015-12" db="EMBL/GenBank/DDBJ databases">
        <title>Bacillus cereus Group isolate.</title>
        <authorList>
            <person name="Kovac J."/>
        </authorList>
    </citation>
    <scope>NUCLEOTIDE SEQUENCE [LARGE SCALE GENOMIC DNA]</scope>
    <source>
        <strain evidence="12 19">FSL K6-0073</strain>
    </source>
</reference>
<dbReference type="InterPro" id="IPR000926">
    <property type="entry name" value="RibA"/>
</dbReference>
<reference evidence="17 23" key="5">
    <citation type="journal article" date="2019" name="Ecotoxicol. Environ. Saf.">
        <title>Microbial characterization of heavy metal resistant bacterial strains isolated from an electroplating wastewater treatment plant.</title>
        <authorList>
            <person name="Cai X."/>
            <person name="Zheng X."/>
            <person name="Zhang D."/>
            <person name="Iqbal W."/>
            <person name="Liu C."/>
            <person name="Yang B."/>
            <person name="Zhao X."/>
            <person name="Lu X."/>
            <person name="Mao Y."/>
        </authorList>
    </citation>
    <scope>NUCLEOTIDE SEQUENCE [LARGE SCALE GENOMIC DNA]</scope>
    <source>
        <strain evidence="17 23">Co1-1</strain>
    </source>
</reference>
<evidence type="ECO:0000313" key="20">
    <source>
        <dbReference type="Proteomes" id="UP000219922"/>
    </source>
</evidence>
<dbReference type="Gene3D" id="3.40.50.10990">
    <property type="entry name" value="GTP cyclohydrolase II"/>
    <property type="match status" value="1"/>
</dbReference>
<dbReference type="GO" id="GO:0003935">
    <property type="term" value="F:GTP cyclohydrolase II activity"/>
    <property type="evidence" value="ECO:0007669"/>
    <property type="project" value="UniProtKB-EC"/>
</dbReference>
<dbReference type="CDD" id="cd00641">
    <property type="entry name" value="GTP_cyclohydro2"/>
    <property type="match status" value="1"/>
</dbReference>
<keyword evidence="7" id="KW-0378">Hydrolase</keyword>
<dbReference type="InterPro" id="IPR036144">
    <property type="entry name" value="RibA-like_sf"/>
</dbReference>
<dbReference type="GO" id="GO:0005829">
    <property type="term" value="C:cytosol"/>
    <property type="evidence" value="ECO:0007669"/>
    <property type="project" value="TreeGrafter"/>
</dbReference>
<dbReference type="AlphaFoldDB" id="A0A0G8CUL4"/>
<evidence type="ECO:0000313" key="22">
    <source>
        <dbReference type="Proteomes" id="UP000224203"/>
    </source>
</evidence>
<dbReference type="Proteomes" id="UP000321735">
    <property type="component" value="Chromosome"/>
</dbReference>
<evidence type="ECO:0000313" key="12">
    <source>
        <dbReference type="EMBL" id="KXY29085.1"/>
    </source>
</evidence>
<feature type="domain" description="GTP cyclohydrolase II" evidence="11">
    <location>
        <begin position="72"/>
        <end position="214"/>
    </location>
</feature>
<evidence type="ECO:0000256" key="3">
    <source>
        <dbReference type="ARBA" id="ARBA00012762"/>
    </source>
</evidence>
<dbReference type="RefSeq" id="WP_000258865.1">
    <property type="nucleotide sequence ID" value="NZ_CAKJVR010000013.1"/>
</dbReference>
<evidence type="ECO:0000313" key="19">
    <source>
        <dbReference type="Proteomes" id="UP000075476"/>
    </source>
</evidence>
<sequence length="245" mass="27644">MVTTDTIHMLEDKIQFIHQDGKDIYLVGPIKLPINLYGETKVFQWYSWLQCSEVTNSVEGIIEKLSSINLADMQQSSVLVYGDFENSEDALIRMHSICHTGDIFGSKRCDCGFQLKQSLQMITEHGSGALFYLANHEGRGIGLFSKAMTYLLQENGLDTVEANLNLGFEDDVRNYDDTIEVLKALRSKPVKLITNNPKKLEALQKAGLNVTSREPLWGDVSEFNEKYLQTKIQRSGHFEGGHLHA</sequence>
<dbReference type="PANTHER" id="PTHR21327:SF18">
    <property type="entry name" value="3,4-DIHYDROXY-2-BUTANONE 4-PHOSPHATE SYNTHASE"/>
    <property type="match status" value="1"/>
</dbReference>
<evidence type="ECO:0000256" key="9">
    <source>
        <dbReference type="ARBA" id="ARBA00023134"/>
    </source>
</evidence>
<dbReference type="EMBL" id="LOMO01000246">
    <property type="protein sequence ID" value="KXY29085.1"/>
    <property type="molecule type" value="Genomic_DNA"/>
</dbReference>
<evidence type="ECO:0000313" key="21">
    <source>
        <dbReference type="Proteomes" id="UP000220210"/>
    </source>
</evidence>
<dbReference type="Proteomes" id="UP000220210">
    <property type="component" value="Unassembled WGS sequence"/>
</dbReference>
<evidence type="ECO:0000313" key="15">
    <source>
        <dbReference type="EMBL" id="PFF45539.1"/>
    </source>
</evidence>
<dbReference type="PANTHER" id="PTHR21327">
    <property type="entry name" value="GTP CYCLOHYDROLASE II-RELATED"/>
    <property type="match status" value="1"/>
</dbReference>
<name>A0A0G8CUL4_BACCE</name>